<dbReference type="PROSITE" id="PS52016">
    <property type="entry name" value="TONB_DEPENDENT_REC_3"/>
    <property type="match status" value="1"/>
</dbReference>
<evidence type="ECO:0000256" key="5">
    <source>
        <dbReference type="ARBA" id="ARBA00022496"/>
    </source>
</evidence>
<reference evidence="19 20" key="1">
    <citation type="submission" date="2020-10" db="EMBL/GenBank/DDBJ databases">
        <title>Sequencing the genomes of 1000 actinobacteria strains.</title>
        <authorList>
            <person name="Klenk H.-P."/>
        </authorList>
    </citation>
    <scope>NUCLEOTIDE SEQUENCE [LARGE SCALE GENOMIC DNA]</scope>
    <source>
        <strain evidence="19 20">DSM 7307</strain>
    </source>
</reference>
<comment type="caution">
    <text evidence="19">The sequence shown here is derived from an EMBL/GenBank/DDBJ whole genome shotgun (WGS) entry which is preliminary data.</text>
</comment>
<keyword evidence="6 14" id="KW-0812">Transmembrane</keyword>
<dbReference type="InterPro" id="IPR036942">
    <property type="entry name" value="Beta-barrel_TonB_sf"/>
</dbReference>
<evidence type="ECO:0000256" key="8">
    <source>
        <dbReference type="ARBA" id="ARBA00023004"/>
    </source>
</evidence>
<evidence type="ECO:0000259" key="17">
    <source>
        <dbReference type="Pfam" id="PF00593"/>
    </source>
</evidence>
<keyword evidence="12 19" id="KW-0675">Receptor</keyword>
<dbReference type="Gene3D" id="2.40.170.20">
    <property type="entry name" value="TonB-dependent receptor, beta-barrel domain"/>
    <property type="match status" value="1"/>
</dbReference>
<gene>
    <name evidence="19" type="ORF">H4W29_005736</name>
</gene>
<evidence type="ECO:0000256" key="2">
    <source>
        <dbReference type="ARBA" id="ARBA00009810"/>
    </source>
</evidence>
<evidence type="ECO:0000259" key="18">
    <source>
        <dbReference type="Pfam" id="PF07715"/>
    </source>
</evidence>
<evidence type="ECO:0000256" key="1">
    <source>
        <dbReference type="ARBA" id="ARBA00004571"/>
    </source>
</evidence>
<dbReference type="PANTHER" id="PTHR32552">
    <property type="entry name" value="FERRICHROME IRON RECEPTOR-RELATED"/>
    <property type="match status" value="1"/>
</dbReference>
<comment type="similarity">
    <text evidence="2 14 15">Belongs to the TonB-dependent receptor family.</text>
</comment>
<evidence type="ECO:0000256" key="15">
    <source>
        <dbReference type="RuleBase" id="RU003357"/>
    </source>
</evidence>
<feature type="domain" description="TonB-dependent receptor plug" evidence="18">
    <location>
        <begin position="72"/>
        <end position="172"/>
    </location>
</feature>
<proteinExistence type="inferred from homology"/>
<evidence type="ECO:0000313" key="19">
    <source>
        <dbReference type="EMBL" id="MBE1508491.1"/>
    </source>
</evidence>
<evidence type="ECO:0000256" key="16">
    <source>
        <dbReference type="SAM" id="SignalP"/>
    </source>
</evidence>
<evidence type="ECO:0000256" key="7">
    <source>
        <dbReference type="ARBA" id="ARBA00022729"/>
    </source>
</evidence>
<dbReference type="InterPro" id="IPR039426">
    <property type="entry name" value="TonB-dep_rcpt-like"/>
</dbReference>
<sequence>MTGSLHLLKFASTTALASALLAPLFPALAQEANPTVLAPIVIDGSKNEDPTAPLKGFVARTSATATKTGTPLLETQQSISVLTADQLKSQDAETVGQALDYVPGVVGEPYGADPRFDSPRIRGFDSRQAQFLNGLRMMRTAGAPAVDPYQLERIEVLRGPASVMYGQGNPGGMINLISKRPVFERFGEVGVQAGSYDTYGTYFDFGDIMPGNSDFAYRLTGLARTASAQVDELDNDRYFIAPAFTWQPDDDTRLTILTSVQHDNPSTPSSLPPALTLNAGANRLSRDFFVGDKSFDTSDRTLTNLGYEFEHHLNDTWTFRQNLRYQNFDWNYQALGMSTFGLTGGRTINRNATIQDELLNTFNVDNNLLAEFDTGEIQHKVLFGLDYRYYDNNVGTQFWRATPLDAFNPVYGSVKLIAPTVSTYVDSQMTQVGLYVQDEVAYENWRATAALRQDWASTEGRSTNRLTGVSRPVDKDDQKLTGRAGLSYVFDNGIAPYISYVTSFEPVPVPATGGPLQPTTGEQVEVGVKYQPEGWNGFFTLAAYDLKQKNVLTTYALSDGTTRTGQIGEVDVKGIELEGVTSLTDGLDLRAAYTYMQAEIVGGVDDGKRPDNVPEHAASLWLDYTFPEDTALEGFGLGGGVRYVGQRYGDIKNTLDLDAVTLFDAAVHYKKDNVTASLNFKNLADKDYVASCSSFGCTYGDGRTVMGKLTFQW</sequence>
<evidence type="ECO:0000256" key="10">
    <source>
        <dbReference type="ARBA" id="ARBA00023077"/>
    </source>
</evidence>
<keyword evidence="10 15" id="KW-0798">TonB box</keyword>
<feature type="domain" description="TonB-dependent receptor-like beta-barrel" evidence="17">
    <location>
        <begin position="245"/>
        <end position="683"/>
    </location>
</feature>
<evidence type="ECO:0000313" key="20">
    <source>
        <dbReference type="Proteomes" id="UP000620262"/>
    </source>
</evidence>
<dbReference type="Pfam" id="PF00593">
    <property type="entry name" value="TonB_dep_Rec_b-barrel"/>
    <property type="match status" value="1"/>
</dbReference>
<keyword evidence="3 14" id="KW-0813">Transport</keyword>
<dbReference type="InterPro" id="IPR010105">
    <property type="entry name" value="TonB_sidphr_rcpt"/>
</dbReference>
<dbReference type="Proteomes" id="UP000620262">
    <property type="component" value="Unassembled WGS sequence"/>
</dbReference>
<keyword evidence="13 14" id="KW-0998">Cell outer membrane</keyword>
<protein>
    <submittedName>
        <fullName evidence="19">Iron complex outermembrane receptor protein</fullName>
    </submittedName>
</protein>
<feature type="signal peptide" evidence="16">
    <location>
        <begin position="1"/>
        <end position="29"/>
    </location>
</feature>
<dbReference type="InterPro" id="IPR037066">
    <property type="entry name" value="Plug_dom_sf"/>
</dbReference>
<dbReference type="NCBIfam" id="TIGR01783">
    <property type="entry name" value="TonB-siderophor"/>
    <property type="match status" value="1"/>
</dbReference>
<name>A0ABR9IZD9_RHIVS</name>
<evidence type="ECO:0000256" key="4">
    <source>
        <dbReference type="ARBA" id="ARBA00022452"/>
    </source>
</evidence>
<feature type="chain" id="PRO_5047485362" evidence="16">
    <location>
        <begin position="30"/>
        <end position="713"/>
    </location>
</feature>
<keyword evidence="5" id="KW-0410">Iron transport</keyword>
<keyword evidence="20" id="KW-1185">Reference proteome</keyword>
<dbReference type="InterPro" id="IPR012910">
    <property type="entry name" value="Plug_dom"/>
</dbReference>
<keyword evidence="7 16" id="KW-0732">Signal</keyword>
<comment type="subcellular location">
    <subcellularLocation>
        <location evidence="1 14">Cell outer membrane</location>
        <topology evidence="1 14">Multi-pass membrane protein</topology>
    </subcellularLocation>
</comment>
<dbReference type="EMBL" id="JADBEC010000002">
    <property type="protein sequence ID" value="MBE1508491.1"/>
    <property type="molecule type" value="Genomic_DNA"/>
</dbReference>
<dbReference type="Gene3D" id="2.170.130.10">
    <property type="entry name" value="TonB-dependent receptor, plug domain"/>
    <property type="match status" value="1"/>
</dbReference>
<evidence type="ECO:0000256" key="6">
    <source>
        <dbReference type="ARBA" id="ARBA00022692"/>
    </source>
</evidence>
<keyword evidence="11 14" id="KW-0472">Membrane</keyword>
<evidence type="ECO:0000256" key="12">
    <source>
        <dbReference type="ARBA" id="ARBA00023170"/>
    </source>
</evidence>
<evidence type="ECO:0000256" key="9">
    <source>
        <dbReference type="ARBA" id="ARBA00023065"/>
    </source>
</evidence>
<keyword evidence="4 14" id="KW-1134">Transmembrane beta strand</keyword>
<evidence type="ECO:0000256" key="11">
    <source>
        <dbReference type="ARBA" id="ARBA00023136"/>
    </source>
</evidence>
<accession>A0ABR9IZD9</accession>
<dbReference type="SUPFAM" id="SSF56935">
    <property type="entry name" value="Porins"/>
    <property type="match status" value="1"/>
</dbReference>
<evidence type="ECO:0000256" key="14">
    <source>
        <dbReference type="PROSITE-ProRule" id="PRU01360"/>
    </source>
</evidence>
<organism evidence="19 20">
    <name type="scientific">Rhizobium viscosum</name>
    <name type="common">Arthrobacter viscosus</name>
    <dbReference type="NCBI Taxonomy" id="1673"/>
    <lineage>
        <taxon>Bacteria</taxon>
        <taxon>Pseudomonadati</taxon>
        <taxon>Pseudomonadota</taxon>
        <taxon>Alphaproteobacteria</taxon>
        <taxon>Hyphomicrobiales</taxon>
        <taxon>Rhizobiaceae</taxon>
        <taxon>Rhizobium/Agrobacterium group</taxon>
        <taxon>Rhizobium</taxon>
    </lineage>
</organism>
<dbReference type="CDD" id="cd01347">
    <property type="entry name" value="ligand_gated_channel"/>
    <property type="match status" value="1"/>
</dbReference>
<keyword evidence="8" id="KW-0408">Iron</keyword>
<dbReference type="Pfam" id="PF07715">
    <property type="entry name" value="Plug"/>
    <property type="match status" value="1"/>
</dbReference>
<dbReference type="PANTHER" id="PTHR32552:SF68">
    <property type="entry name" value="FERRICHROME OUTER MEMBRANE TRANSPORTER_PHAGE RECEPTOR"/>
    <property type="match status" value="1"/>
</dbReference>
<evidence type="ECO:0000256" key="3">
    <source>
        <dbReference type="ARBA" id="ARBA00022448"/>
    </source>
</evidence>
<evidence type="ECO:0000256" key="13">
    <source>
        <dbReference type="ARBA" id="ARBA00023237"/>
    </source>
</evidence>
<dbReference type="RefSeq" id="WP_192732080.1">
    <property type="nucleotide sequence ID" value="NZ_BAAAVL010000010.1"/>
</dbReference>
<keyword evidence="9" id="KW-0406">Ion transport</keyword>
<dbReference type="InterPro" id="IPR000531">
    <property type="entry name" value="Beta-barrel_TonB"/>
</dbReference>